<dbReference type="Pfam" id="PF09660">
    <property type="entry name" value="DUF2397"/>
    <property type="match status" value="1"/>
</dbReference>
<accession>A0A1H1D9R2</accession>
<evidence type="ECO:0000313" key="3">
    <source>
        <dbReference type="Proteomes" id="UP000199301"/>
    </source>
</evidence>
<evidence type="ECO:0000256" key="1">
    <source>
        <dbReference type="SAM" id="MobiDB-lite"/>
    </source>
</evidence>
<dbReference type="AlphaFoldDB" id="A0A1H1D9R2"/>
<feature type="region of interest" description="Disordered" evidence="1">
    <location>
        <begin position="1"/>
        <end position="69"/>
    </location>
</feature>
<dbReference type="InterPro" id="IPR013493">
    <property type="entry name" value="CHP02677"/>
</dbReference>
<feature type="region of interest" description="Disordered" evidence="1">
    <location>
        <begin position="441"/>
        <end position="461"/>
    </location>
</feature>
<reference evidence="3" key="1">
    <citation type="submission" date="2016-10" db="EMBL/GenBank/DDBJ databases">
        <authorList>
            <person name="Varghese N."/>
            <person name="Submissions S."/>
        </authorList>
    </citation>
    <scope>NUCLEOTIDE SEQUENCE [LARGE SCALE GENOMIC DNA]</scope>
    <source>
        <strain evidence="3">DSM 45459</strain>
    </source>
</reference>
<proteinExistence type="predicted"/>
<feature type="compositionally biased region" description="Acidic residues" evidence="1">
    <location>
        <begin position="58"/>
        <end position="68"/>
    </location>
</feature>
<dbReference type="RefSeq" id="WP_175455063.1">
    <property type="nucleotide sequence ID" value="NZ_FNKO01000002.1"/>
</dbReference>
<gene>
    <name evidence="2" type="ORF">SAMN04489718_1975</name>
</gene>
<sequence length="584" mass="63668">MTVDREAVEPRTETVTEAGRRSHGPSVTQRNSTGGSSAPASEPPEPPLPGGERGAPGSEEELAPDEQSDERRLLLYRHLQVSGHRTYLTIMRLFTSTLLADLSASEVSGALAVAEREGRIAPGESELPTVVERLRKLREWGNLTFGRRETVASSIAEFQHGSARFQVSKLGVRVQRDVDALLRVPEGAREVSRELLPAVERGLQEIVELLPAALSAESAPDGARERLAEQVTTVFLQHSELAATVRDFYAYLGQVVTRHQLAPKEISGFRNLLVEYIQAVVEDVIRYTEPVAASLRTLAARREELLTALGTEENLGAEVERARGRTAADWQELTEWFLDSPGRPSQVSALREATARAIGSLLASIKHATSGGGPVPGHRGDLLKLARWFDRSTPDEAHELHAAAFGLYSARCVQPAPEHDADEHTTSWKDGRRTEVPVNVRNRSDRSARGGTSRVLHDPMTEQQLLDEQRANQQRRAAAAAELAASRADPEELRVSSDALEMLCELLSLAMAGRDSPEEAGTATEPVHGLRLTVRHAPERTTRITGDAGELTLEDTVVELDVTDGYAHPAEHDGTSDRISGAAR</sequence>
<protein>
    <submittedName>
        <fullName evidence="2">TIGR02677 family protein</fullName>
    </submittedName>
</protein>
<dbReference type="Proteomes" id="UP000199301">
    <property type="component" value="Unassembled WGS sequence"/>
</dbReference>
<feature type="region of interest" description="Disordered" evidence="1">
    <location>
        <begin position="565"/>
        <end position="584"/>
    </location>
</feature>
<name>A0A1H1D9R2_9ACTN</name>
<evidence type="ECO:0000313" key="2">
    <source>
        <dbReference type="EMBL" id="SDQ73267.1"/>
    </source>
</evidence>
<organism evidence="2 3">
    <name type="scientific">Actinopolyspora saharensis</name>
    <dbReference type="NCBI Taxonomy" id="995062"/>
    <lineage>
        <taxon>Bacteria</taxon>
        <taxon>Bacillati</taxon>
        <taxon>Actinomycetota</taxon>
        <taxon>Actinomycetes</taxon>
        <taxon>Actinopolysporales</taxon>
        <taxon>Actinopolysporaceae</taxon>
        <taxon>Actinopolyspora</taxon>
    </lineage>
</organism>
<feature type="compositionally biased region" description="Basic and acidic residues" evidence="1">
    <location>
        <begin position="1"/>
        <end position="20"/>
    </location>
</feature>
<dbReference type="STRING" id="995062.SAMN04489718_1975"/>
<keyword evidence="3" id="KW-1185">Reference proteome</keyword>
<dbReference type="EMBL" id="FNKO01000002">
    <property type="protein sequence ID" value="SDQ73267.1"/>
    <property type="molecule type" value="Genomic_DNA"/>
</dbReference>